<organism evidence="1">
    <name type="scientific">viral metagenome</name>
    <dbReference type="NCBI Taxonomy" id="1070528"/>
    <lineage>
        <taxon>unclassified sequences</taxon>
        <taxon>metagenomes</taxon>
        <taxon>organismal metagenomes</taxon>
    </lineage>
</organism>
<sequence length="105" mass="12104">MTDTIIGYALAYSDEYYEGPSILPHVAVMPRRIYRTIEAAEAALETWKKKLPTFQPIMYGEVFPYDKTTAREQIAKKGYALYGWTVDELDDEPVRYGIFICAFYG</sequence>
<name>A0A6C0K4W1_9ZZZZ</name>
<dbReference type="AlphaFoldDB" id="A0A6C0K4W1"/>
<reference evidence="1" key="1">
    <citation type="journal article" date="2020" name="Nature">
        <title>Giant virus diversity and host interactions through global metagenomics.</title>
        <authorList>
            <person name="Schulz F."/>
            <person name="Roux S."/>
            <person name="Paez-Espino D."/>
            <person name="Jungbluth S."/>
            <person name="Walsh D.A."/>
            <person name="Denef V.J."/>
            <person name="McMahon K.D."/>
            <person name="Konstantinidis K.T."/>
            <person name="Eloe-Fadrosh E.A."/>
            <person name="Kyrpides N.C."/>
            <person name="Woyke T."/>
        </authorList>
    </citation>
    <scope>NUCLEOTIDE SEQUENCE</scope>
    <source>
        <strain evidence="1">GVMAG-S-1101172-89</strain>
    </source>
</reference>
<proteinExistence type="predicted"/>
<accession>A0A6C0K4W1</accession>
<evidence type="ECO:0000313" key="1">
    <source>
        <dbReference type="EMBL" id="QHU12759.1"/>
    </source>
</evidence>
<protein>
    <submittedName>
        <fullName evidence="1">Uncharacterized protein</fullName>
    </submittedName>
</protein>
<dbReference type="EMBL" id="MN740809">
    <property type="protein sequence ID" value="QHU12759.1"/>
    <property type="molecule type" value="Genomic_DNA"/>
</dbReference>